<dbReference type="PATRIC" id="fig|1415168.3.peg.2723"/>
<dbReference type="RefSeq" id="WP_011675091.1">
    <property type="nucleotide sequence ID" value="NZ_AZSI01000213.1"/>
</dbReference>
<evidence type="ECO:0000259" key="1">
    <source>
        <dbReference type="PROSITE" id="PS50126"/>
    </source>
</evidence>
<comment type="caution">
    <text evidence="2">The sequence shown here is derived from an EMBL/GenBank/DDBJ whole genome shotgun (WGS) entry which is preliminary data.</text>
</comment>
<dbReference type="GeneID" id="61108342"/>
<dbReference type="PROSITE" id="PS50126">
    <property type="entry name" value="S1"/>
    <property type="match status" value="1"/>
</dbReference>
<protein>
    <submittedName>
        <fullName evidence="2">Putative RNA binding protein</fullName>
    </submittedName>
</protein>
<sequence length="107" mass="12413">MIGQVENITRFGLFVKISADELTDEIKKSTDKTVSKNSGLLRWSQFPKNHPKVQIGDLIGVEVFKVHEDGKIDLNYQEKNFKNVYAEFLESSQQRITELEQKNRELN</sequence>
<dbReference type="GO" id="GO:0003676">
    <property type="term" value="F:nucleic acid binding"/>
    <property type="evidence" value="ECO:0007669"/>
    <property type="project" value="InterPro"/>
</dbReference>
<dbReference type="AlphaFoldDB" id="A0A084A7A8"/>
<feature type="domain" description="S1 motif" evidence="1">
    <location>
        <begin position="1"/>
        <end position="77"/>
    </location>
</feature>
<accession>A0A084A7A8</accession>
<gene>
    <name evidence="2" type="ORF">U725_02673</name>
</gene>
<organism evidence="2 3">
    <name type="scientific">Lactococcus cremoris subsp. cremoris GE214</name>
    <dbReference type="NCBI Taxonomy" id="1415168"/>
    <lineage>
        <taxon>Bacteria</taxon>
        <taxon>Bacillati</taxon>
        <taxon>Bacillota</taxon>
        <taxon>Bacilli</taxon>
        <taxon>Lactobacillales</taxon>
        <taxon>Streptococcaceae</taxon>
        <taxon>Lactococcus</taxon>
        <taxon>Lactococcus cremoris subsp. cremoris</taxon>
    </lineage>
</organism>
<dbReference type="InterPro" id="IPR012340">
    <property type="entry name" value="NA-bd_OB-fold"/>
</dbReference>
<dbReference type="Gene3D" id="2.40.50.140">
    <property type="entry name" value="Nucleic acid-binding proteins"/>
    <property type="match status" value="1"/>
</dbReference>
<evidence type="ECO:0000313" key="2">
    <source>
        <dbReference type="EMBL" id="KEY61187.1"/>
    </source>
</evidence>
<proteinExistence type="predicted"/>
<name>A0A084A7A8_LACLC</name>
<dbReference type="EMBL" id="AZSI01000213">
    <property type="protein sequence ID" value="KEY61187.1"/>
    <property type="molecule type" value="Genomic_DNA"/>
</dbReference>
<evidence type="ECO:0000313" key="3">
    <source>
        <dbReference type="Proteomes" id="UP000028401"/>
    </source>
</evidence>
<dbReference type="InterPro" id="IPR003029">
    <property type="entry name" value="S1_domain"/>
</dbReference>
<dbReference type="Proteomes" id="UP000028401">
    <property type="component" value="Unassembled WGS sequence"/>
</dbReference>
<reference evidence="2 3" key="1">
    <citation type="submission" date="2014-06" db="EMBL/GenBank/DDBJ databases">
        <title>Draft genome sequence of the putrescine producing strain Lactococcus lactis subsp cremoris GE214.</title>
        <authorList>
            <person name="Ladero V."/>
            <person name="Linares D.M."/>
            <person name="del Rio B."/>
            <person name="Mayo B."/>
            <person name="Martin M.C."/>
            <person name="Fernandez M."/>
            <person name="Alvarez M.A."/>
        </authorList>
    </citation>
    <scope>NUCLEOTIDE SEQUENCE [LARGE SCALE GENOMIC DNA]</scope>
    <source>
        <strain evidence="2 3">GE214</strain>
    </source>
</reference>
<dbReference type="SUPFAM" id="SSF50249">
    <property type="entry name" value="Nucleic acid-binding proteins"/>
    <property type="match status" value="1"/>
</dbReference>